<proteinExistence type="predicted"/>
<dbReference type="RefSeq" id="WP_151053637.1">
    <property type="nucleotide sequence ID" value="NZ_CP044222.1"/>
</dbReference>
<dbReference type="PANTHER" id="PTHR34352:SF1">
    <property type="entry name" value="PROTEIN YHFA"/>
    <property type="match status" value="1"/>
</dbReference>
<protein>
    <submittedName>
        <fullName evidence="1">OsmC family protein</fullName>
    </submittedName>
</protein>
<gene>
    <name evidence="1" type="ORF">F5I99_03290</name>
</gene>
<dbReference type="InterPro" id="IPR003718">
    <property type="entry name" value="OsmC/Ohr_fam"/>
</dbReference>
<dbReference type="Proteomes" id="UP000325606">
    <property type="component" value="Chromosome"/>
</dbReference>
<accession>A0A5J6LBK9</accession>
<keyword evidence="2" id="KW-1185">Reference proteome</keyword>
<name>A0A5J6LBK9_9GAMM</name>
<reference evidence="1 2" key="1">
    <citation type="submission" date="2019-09" db="EMBL/GenBank/DDBJ databases">
        <title>Nitrincola iocasae sp. nov., a bacterium isolated from the sediment collected at a cold seep field in South China Sea.</title>
        <authorList>
            <person name="Zhang H."/>
            <person name="Wang H."/>
            <person name="Li C."/>
        </authorList>
    </citation>
    <scope>NUCLEOTIDE SEQUENCE [LARGE SCALE GENOMIC DNA]</scope>
    <source>
        <strain evidence="1 2">KXZD1103</strain>
    </source>
</reference>
<dbReference type="NCBIfam" id="NF008009">
    <property type="entry name" value="PRK10738.1"/>
    <property type="match status" value="1"/>
</dbReference>
<dbReference type="Gene3D" id="2.20.25.10">
    <property type="match status" value="1"/>
</dbReference>
<evidence type="ECO:0000313" key="1">
    <source>
        <dbReference type="EMBL" id="QEW05592.1"/>
    </source>
</evidence>
<dbReference type="Gene3D" id="3.30.300.20">
    <property type="match status" value="1"/>
</dbReference>
<dbReference type="InterPro" id="IPR015946">
    <property type="entry name" value="KH_dom-like_a/b"/>
</dbReference>
<sequence length="132" mass="14606">MKASIQWDGELRFKGTSGSGFEVMIDADQQQGPRPMELMLLGLGGCTSYDVVQILKKSRQQVTDCRAEITSERADTVPAVFTKIHVHFVVTGENLKPTQVERAVRLSAEQYCSASLMLERGGVEITHSYEIA</sequence>
<dbReference type="InterPro" id="IPR036102">
    <property type="entry name" value="OsmC/Ohrsf"/>
</dbReference>
<dbReference type="SUPFAM" id="SSF82784">
    <property type="entry name" value="OsmC-like"/>
    <property type="match status" value="1"/>
</dbReference>
<dbReference type="KEGG" id="nik:F5I99_03290"/>
<dbReference type="PANTHER" id="PTHR34352">
    <property type="entry name" value="PROTEIN YHFA"/>
    <property type="match status" value="1"/>
</dbReference>
<dbReference type="AlphaFoldDB" id="A0A5J6LBK9"/>
<dbReference type="EMBL" id="CP044222">
    <property type="protein sequence ID" value="QEW05592.1"/>
    <property type="molecule type" value="Genomic_DNA"/>
</dbReference>
<dbReference type="Pfam" id="PF02566">
    <property type="entry name" value="OsmC"/>
    <property type="match status" value="1"/>
</dbReference>
<organism evidence="1 2">
    <name type="scientific">Nitrincola iocasae</name>
    <dbReference type="NCBI Taxonomy" id="2614693"/>
    <lineage>
        <taxon>Bacteria</taxon>
        <taxon>Pseudomonadati</taxon>
        <taxon>Pseudomonadota</taxon>
        <taxon>Gammaproteobacteria</taxon>
        <taxon>Oceanospirillales</taxon>
        <taxon>Oceanospirillaceae</taxon>
        <taxon>Nitrincola</taxon>
    </lineage>
</organism>
<evidence type="ECO:0000313" key="2">
    <source>
        <dbReference type="Proteomes" id="UP000325606"/>
    </source>
</evidence>